<dbReference type="EMBL" id="WVTA01000001">
    <property type="protein sequence ID" value="KAK3216986.1"/>
    <property type="molecule type" value="Genomic_DNA"/>
</dbReference>
<dbReference type="AlphaFoldDB" id="A0AAN6M9P0"/>
<evidence type="ECO:0000313" key="3">
    <source>
        <dbReference type="EMBL" id="KAK3216986.1"/>
    </source>
</evidence>
<gene>
    <name evidence="3" type="ORF">GRF29_1g1585608</name>
</gene>
<feature type="compositionally biased region" description="Low complexity" evidence="1">
    <location>
        <begin position="140"/>
        <end position="153"/>
    </location>
</feature>
<feature type="compositionally biased region" description="Polar residues" evidence="1">
    <location>
        <begin position="573"/>
        <end position="587"/>
    </location>
</feature>
<feature type="region of interest" description="Disordered" evidence="1">
    <location>
        <begin position="138"/>
        <end position="276"/>
    </location>
</feature>
<evidence type="ECO:0000313" key="4">
    <source>
        <dbReference type="Proteomes" id="UP001280581"/>
    </source>
</evidence>
<feature type="compositionally biased region" description="Polar residues" evidence="1">
    <location>
        <begin position="224"/>
        <end position="241"/>
    </location>
</feature>
<comment type="caution">
    <text evidence="3">The sequence shown here is derived from an EMBL/GenBank/DDBJ whole genome shotgun (WGS) entry which is preliminary data.</text>
</comment>
<dbReference type="Proteomes" id="UP001280581">
    <property type="component" value="Unassembled WGS sequence"/>
</dbReference>
<evidence type="ECO:0000256" key="1">
    <source>
        <dbReference type="SAM" id="MobiDB-lite"/>
    </source>
</evidence>
<accession>A0AAN6M9P0</accession>
<evidence type="ECO:0000256" key="2">
    <source>
        <dbReference type="SAM" id="SignalP"/>
    </source>
</evidence>
<feature type="compositionally biased region" description="Low complexity" evidence="1">
    <location>
        <begin position="541"/>
        <end position="560"/>
    </location>
</feature>
<organism evidence="3 4">
    <name type="scientific">Pseudopithomyces chartarum</name>
    <dbReference type="NCBI Taxonomy" id="1892770"/>
    <lineage>
        <taxon>Eukaryota</taxon>
        <taxon>Fungi</taxon>
        <taxon>Dikarya</taxon>
        <taxon>Ascomycota</taxon>
        <taxon>Pezizomycotina</taxon>
        <taxon>Dothideomycetes</taxon>
        <taxon>Pleosporomycetidae</taxon>
        <taxon>Pleosporales</taxon>
        <taxon>Massarineae</taxon>
        <taxon>Didymosphaeriaceae</taxon>
        <taxon>Pseudopithomyces</taxon>
    </lineage>
</organism>
<feature type="signal peptide" evidence="2">
    <location>
        <begin position="1"/>
        <end position="19"/>
    </location>
</feature>
<reference evidence="3 4" key="1">
    <citation type="submission" date="2021-02" db="EMBL/GenBank/DDBJ databases">
        <title>Genome assembly of Pseudopithomyces chartarum.</title>
        <authorList>
            <person name="Jauregui R."/>
            <person name="Singh J."/>
            <person name="Voisey C."/>
        </authorList>
    </citation>
    <scope>NUCLEOTIDE SEQUENCE [LARGE SCALE GENOMIC DNA]</scope>
    <source>
        <strain evidence="3 4">AGR01</strain>
    </source>
</reference>
<proteinExistence type="predicted"/>
<feature type="region of interest" description="Disordered" evidence="1">
    <location>
        <begin position="436"/>
        <end position="587"/>
    </location>
</feature>
<keyword evidence="2" id="KW-0732">Signal</keyword>
<protein>
    <submittedName>
        <fullName evidence="3">Uncharacterized protein</fullName>
    </submittedName>
</protein>
<feature type="compositionally biased region" description="Low complexity" evidence="1">
    <location>
        <begin position="292"/>
        <end position="306"/>
    </location>
</feature>
<feature type="region of interest" description="Disordered" evidence="1">
    <location>
        <begin position="291"/>
        <end position="323"/>
    </location>
</feature>
<feature type="compositionally biased region" description="Polar residues" evidence="1">
    <location>
        <begin position="168"/>
        <end position="192"/>
    </location>
</feature>
<keyword evidence="4" id="KW-1185">Reference proteome</keyword>
<feature type="compositionally biased region" description="Basic and acidic residues" evidence="1">
    <location>
        <begin position="445"/>
        <end position="486"/>
    </location>
</feature>
<feature type="region of interest" description="Disordered" evidence="1">
    <location>
        <begin position="71"/>
        <end position="100"/>
    </location>
</feature>
<sequence>MRRLNPLVYLIFRSLPALADPDSASMVSSGTLPVITNAIVDTTTHASITDHAAIFQSKLINSDYLRSTITSSTGASPTASIRSPSAQPVMKRAHHDPEQLPKDPPYYTLMLWINGYDVTIPILKDNATEFCKSVMDEAPSETPTLSSTPTEALKSGISPDESEESGFISKSETNSDTLTDSASAKTTPATLTHSRKASRTTGAGSKMDNLGATTALPTKDSLEDTSTSRVSSKKLSPTSEYSHSDTEEDSPSTGSTHEMPASHERTTTQDSSTATWSRATMTSVKYSLPTILSSSLPSGSESGEPSATDKSPDTSQSEGDPQVANLGASIDLVNARLGARADAEVFAVLESTDREEAAENPTDFADTEKPNEIDNAEENIATPISRTHSSVRPKAFVHVREQASQAAHNLQPLAWLRAPLFWRRNFDMSLHDASTPEKVQGWNNVDREEKRRSSYRPDNDHVTGEEEKIRILDHEASPLTKPHDIEEGAEAEEPQTDKPTFGFNPHPRPLPTSPADEENPTTNADADTTDNPLPSSTSHNSFKTHTSPSFPTTTSTAPSHLPQLGITDPVPPQNHTAPTASGNATYSTGEFNGSGKWPNNPFVSPLFWGVGAFYLGFAYWEGWQQARGDVAYPEFVNAGVRWVGEEMVRHL</sequence>
<feature type="chain" id="PRO_5042949097" evidence="2">
    <location>
        <begin position="20"/>
        <end position="651"/>
    </location>
</feature>
<feature type="compositionally biased region" description="Low complexity" evidence="1">
    <location>
        <begin position="520"/>
        <end position="532"/>
    </location>
</feature>
<feature type="compositionally biased region" description="Polar residues" evidence="1">
    <location>
        <begin position="71"/>
        <end position="86"/>
    </location>
</feature>
<name>A0AAN6M9P0_9PLEO</name>